<dbReference type="EMBL" id="QTJV01000009">
    <property type="protein sequence ID" value="RFM32434.1"/>
    <property type="molecule type" value="Genomic_DNA"/>
</dbReference>
<evidence type="ECO:0000313" key="2">
    <source>
        <dbReference type="EMBL" id="RFM32434.1"/>
    </source>
</evidence>
<feature type="coiled-coil region" evidence="1">
    <location>
        <begin position="253"/>
        <end position="280"/>
    </location>
</feature>
<organism evidence="2 3">
    <name type="scientific">Chitinophaga silvisoli</name>
    <dbReference type="NCBI Taxonomy" id="2291814"/>
    <lineage>
        <taxon>Bacteria</taxon>
        <taxon>Pseudomonadati</taxon>
        <taxon>Bacteroidota</taxon>
        <taxon>Chitinophagia</taxon>
        <taxon>Chitinophagales</taxon>
        <taxon>Chitinophagaceae</taxon>
        <taxon>Chitinophaga</taxon>
    </lineage>
</organism>
<sequence>MLGCLIAAGSLYAQFSSYQQVKYPGAFSSFRTDTAATYPSIYGALAGSSYPFTVNNLVIQGANGSSNDVVIATGTTPSANLVVKSAGLVGIGTTAPGYKLDVLMNSSQAGYAFRVMSADNRFIVMNTKLPSGSFNSIVKANDQGIIYSGGTVGTGGLVIAPWLAGPAGIRMDSLGNVGIGTANPVSTLSVKGTVTAMKLKVTQSGWADFVFDPGYHVPSLYEVESYIKENKHLPDVPSAAVIEKEGQDVGEMNKILLQKLEEMTLQLIRLQREVDELKSKK</sequence>
<reference evidence="2 3" key="1">
    <citation type="submission" date="2018-08" db="EMBL/GenBank/DDBJ databases">
        <title>Chitinophaga sp. K20C18050901, a novel bacterium isolated from forest soil.</title>
        <authorList>
            <person name="Wang C."/>
        </authorList>
    </citation>
    <scope>NUCLEOTIDE SEQUENCE [LARGE SCALE GENOMIC DNA]</scope>
    <source>
        <strain evidence="2 3">K20C18050901</strain>
    </source>
</reference>
<dbReference type="AlphaFoldDB" id="A0A3E1NX62"/>
<protein>
    <recommendedName>
        <fullName evidence="4">Tail fiber domain-containing protein</fullName>
    </recommendedName>
</protein>
<evidence type="ECO:0000256" key="1">
    <source>
        <dbReference type="SAM" id="Coils"/>
    </source>
</evidence>
<keyword evidence="1" id="KW-0175">Coiled coil</keyword>
<name>A0A3E1NX62_9BACT</name>
<gene>
    <name evidence="2" type="ORF">DXN04_22370</name>
</gene>
<keyword evidence="3" id="KW-1185">Reference proteome</keyword>
<evidence type="ECO:0000313" key="3">
    <source>
        <dbReference type="Proteomes" id="UP000261174"/>
    </source>
</evidence>
<evidence type="ECO:0008006" key="4">
    <source>
        <dbReference type="Google" id="ProtNLM"/>
    </source>
</evidence>
<dbReference type="Proteomes" id="UP000261174">
    <property type="component" value="Unassembled WGS sequence"/>
</dbReference>
<accession>A0A3E1NX62</accession>
<comment type="caution">
    <text evidence="2">The sequence shown here is derived from an EMBL/GenBank/DDBJ whole genome shotgun (WGS) entry which is preliminary data.</text>
</comment>
<proteinExistence type="predicted"/>